<gene>
    <name evidence="7" type="ORF">KSP40_PGU015701</name>
</gene>
<evidence type="ECO:0000313" key="7">
    <source>
        <dbReference type="EMBL" id="KAK8952947.1"/>
    </source>
</evidence>
<comment type="similarity">
    <text evidence="1">Belongs to the glycosyltransferase 1 family. Plant sucrose synthase subfamily.</text>
</comment>
<comment type="catalytic activity">
    <reaction evidence="5">
        <text>an NDP-alpha-D-glucose + D-fructose = a ribonucleoside 5'-diphosphate + sucrose + H(+)</text>
        <dbReference type="Rhea" id="RHEA:16241"/>
        <dbReference type="ChEBI" id="CHEBI:15378"/>
        <dbReference type="ChEBI" id="CHEBI:17992"/>
        <dbReference type="ChEBI" id="CHEBI:37721"/>
        <dbReference type="ChEBI" id="CHEBI:57930"/>
        <dbReference type="ChEBI" id="CHEBI:76533"/>
        <dbReference type="EC" id="2.4.1.13"/>
    </reaction>
</comment>
<dbReference type="Proteomes" id="UP001412067">
    <property type="component" value="Unassembled WGS sequence"/>
</dbReference>
<evidence type="ECO:0000256" key="2">
    <source>
        <dbReference type="ARBA" id="ARBA00012540"/>
    </source>
</evidence>
<dbReference type="EC" id="2.4.1.13" evidence="2"/>
<evidence type="ECO:0000259" key="6">
    <source>
        <dbReference type="Pfam" id="PF00862"/>
    </source>
</evidence>
<keyword evidence="4" id="KW-0808">Transferase</keyword>
<comment type="caution">
    <text evidence="7">The sequence shown here is derived from an EMBL/GenBank/DDBJ whole genome shotgun (WGS) entry which is preliminary data.</text>
</comment>
<accession>A0ABR2LVQ2</accession>
<sequence>MSPSYGSSSLTSIPLLSALIDSPRLKLVADIPYFSNPAQAWCHPFPDFYRHKSHFSLNANDGSFRNALRLLQFSIGFISALRLRSRFSPEIRKRRSFSSQATLSAFSIDFTSPRRLRSRFSLEIRKRRSPPRVLLTLRRIGSPYSPANLFLLLLPRRRRRRSPPRVPTTSSSPVSVASDELYPGVCSFCPLRVKPTTAVLPKPNLFSGASDLFSAASSYQELHSSLAIRGLERIPWFIHHFPECTIAHALEKTKYPNSDIYWKKFEDQYYFSCQFTADLIAMNHADFIITSTFQEIAGRACIEGVLTDKSKPIIFSMARLDRVKNITGLVEFYGKNPRLRGLVNLVVIAGDHAKASKDVEEQAEMKKMDGFIEQYKLDGHIRWISAQMNRVRNGELYCCIANKRGVFVQGDKAAELLVNFFEKCKEDTTHWEKISKGAIKRIEEKYTWKFYYERLMTLSGVYGFWKNVSNLGRRETKRYLEMFYALKYRNLAQSVPIHSDGEVAVNGAK</sequence>
<proteinExistence type="inferred from homology"/>
<dbReference type="SUPFAM" id="SSF53756">
    <property type="entry name" value="UDP-Glycosyltransferase/glycogen phosphorylase"/>
    <property type="match status" value="1"/>
</dbReference>
<evidence type="ECO:0000313" key="8">
    <source>
        <dbReference type="Proteomes" id="UP001412067"/>
    </source>
</evidence>
<keyword evidence="8" id="KW-1185">Reference proteome</keyword>
<dbReference type="InterPro" id="IPR012820">
    <property type="entry name" value="Sucrose_synthase_pln/cyn"/>
</dbReference>
<evidence type="ECO:0000256" key="5">
    <source>
        <dbReference type="ARBA" id="ARBA00049030"/>
    </source>
</evidence>
<dbReference type="Pfam" id="PF00862">
    <property type="entry name" value="GT-B_Sucrose_synth"/>
    <property type="match status" value="1"/>
</dbReference>
<keyword evidence="3" id="KW-0328">Glycosyltransferase</keyword>
<dbReference type="InterPro" id="IPR000368">
    <property type="entry name" value="Sucrose_synth_GT-B1"/>
</dbReference>
<evidence type="ECO:0000256" key="1">
    <source>
        <dbReference type="ARBA" id="ARBA00005894"/>
    </source>
</evidence>
<name>A0ABR2LVQ2_9ASPA</name>
<reference evidence="7 8" key="1">
    <citation type="journal article" date="2022" name="Nat. Plants">
        <title>Genomes of leafy and leafless Platanthera orchids illuminate the evolution of mycoheterotrophy.</title>
        <authorList>
            <person name="Li M.H."/>
            <person name="Liu K.W."/>
            <person name="Li Z."/>
            <person name="Lu H.C."/>
            <person name="Ye Q.L."/>
            <person name="Zhang D."/>
            <person name="Wang J.Y."/>
            <person name="Li Y.F."/>
            <person name="Zhong Z.M."/>
            <person name="Liu X."/>
            <person name="Yu X."/>
            <person name="Liu D.K."/>
            <person name="Tu X.D."/>
            <person name="Liu B."/>
            <person name="Hao Y."/>
            <person name="Liao X.Y."/>
            <person name="Jiang Y.T."/>
            <person name="Sun W.H."/>
            <person name="Chen J."/>
            <person name="Chen Y.Q."/>
            <person name="Ai Y."/>
            <person name="Zhai J.W."/>
            <person name="Wu S.S."/>
            <person name="Zhou Z."/>
            <person name="Hsiao Y.Y."/>
            <person name="Wu W.L."/>
            <person name="Chen Y.Y."/>
            <person name="Lin Y.F."/>
            <person name="Hsu J.L."/>
            <person name="Li C.Y."/>
            <person name="Wang Z.W."/>
            <person name="Zhao X."/>
            <person name="Zhong W.Y."/>
            <person name="Ma X.K."/>
            <person name="Ma L."/>
            <person name="Huang J."/>
            <person name="Chen G.Z."/>
            <person name="Huang M.Z."/>
            <person name="Huang L."/>
            <person name="Peng D.H."/>
            <person name="Luo Y.B."/>
            <person name="Zou S.Q."/>
            <person name="Chen S.P."/>
            <person name="Lan S."/>
            <person name="Tsai W.C."/>
            <person name="Van de Peer Y."/>
            <person name="Liu Z.J."/>
        </authorList>
    </citation>
    <scope>NUCLEOTIDE SEQUENCE [LARGE SCALE GENOMIC DNA]</scope>
    <source>
        <strain evidence="7">Lor288</strain>
    </source>
</reference>
<evidence type="ECO:0000256" key="4">
    <source>
        <dbReference type="ARBA" id="ARBA00022679"/>
    </source>
</evidence>
<protein>
    <recommendedName>
        <fullName evidence="2">sucrose synthase</fullName>
        <ecNumber evidence="2">2.4.1.13</ecNumber>
    </recommendedName>
</protein>
<dbReference type="EMBL" id="JBBWWR010000014">
    <property type="protein sequence ID" value="KAK8952947.1"/>
    <property type="molecule type" value="Genomic_DNA"/>
</dbReference>
<feature type="domain" description="Sucrose synthase first GT-B" evidence="6">
    <location>
        <begin position="243"/>
        <end position="323"/>
    </location>
</feature>
<dbReference type="Gene3D" id="3.40.50.2000">
    <property type="entry name" value="Glycogen Phosphorylase B"/>
    <property type="match status" value="2"/>
</dbReference>
<evidence type="ECO:0000256" key="3">
    <source>
        <dbReference type="ARBA" id="ARBA00022676"/>
    </source>
</evidence>
<organism evidence="7 8">
    <name type="scientific">Platanthera guangdongensis</name>
    <dbReference type="NCBI Taxonomy" id="2320717"/>
    <lineage>
        <taxon>Eukaryota</taxon>
        <taxon>Viridiplantae</taxon>
        <taxon>Streptophyta</taxon>
        <taxon>Embryophyta</taxon>
        <taxon>Tracheophyta</taxon>
        <taxon>Spermatophyta</taxon>
        <taxon>Magnoliopsida</taxon>
        <taxon>Liliopsida</taxon>
        <taxon>Asparagales</taxon>
        <taxon>Orchidaceae</taxon>
        <taxon>Orchidoideae</taxon>
        <taxon>Orchideae</taxon>
        <taxon>Orchidinae</taxon>
        <taxon>Platanthera</taxon>
    </lineage>
</organism>
<dbReference type="PANTHER" id="PTHR45839:SF7">
    <property type="entry name" value="SUCROSE SYNTHASE 1"/>
    <property type="match status" value="1"/>
</dbReference>
<dbReference type="PANTHER" id="PTHR45839">
    <property type="match status" value="1"/>
</dbReference>